<evidence type="ECO:0000313" key="2">
    <source>
        <dbReference type="Proteomes" id="UP000655589"/>
    </source>
</evidence>
<dbReference type="Proteomes" id="UP000655589">
    <property type="component" value="Unassembled WGS sequence"/>
</dbReference>
<reference evidence="1" key="1">
    <citation type="journal article" date="2014" name="Int. J. Syst. Evol. Microbiol.">
        <title>Complete genome sequence of Corynebacterium casei LMG S-19264T (=DSM 44701T), isolated from a smear-ripened cheese.</title>
        <authorList>
            <consortium name="US DOE Joint Genome Institute (JGI-PGF)"/>
            <person name="Walter F."/>
            <person name="Albersmeier A."/>
            <person name="Kalinowski J."/>
            <person name="Ruckert C."/>
        </authorList>
    </citation>
    <scope>NUCLEOTIDE SEQUENCE</scope>
    <source>
        <strain evidence="1">JCM 3051</strain>
    </source>
</reference>
<dbReference type="AlphaFoldDB" id="A0A8H9GDS5"/>
<sequence length="106" mass="11896">MRGSIGSPLRARTPALLMRTVPSVRAVSRRARTGERQMFPVHTARTDVDMVVPSMPRRYVHERPFGALSPESHPSGVNCVSDRQRVNCTFTRSRGPLGIPSRRERS</sequence>
<protein>
    <submittedName>
        <fullName evidence="1">Uncharacterized protein</fullName>
    </submittedName>
</protein>
<evidence type="ECO:0000313" key="1">
    <source>
        <dbReference type="EMBL" id="GGM13342.1"/>
    </source>
</evidence>
<keyword evidence="2" id="KW-1185">Reference proteome</keyword>
<comment type="caution">
    <text evidence="1">The sequence shown here is derived from an EMBL/GenBank/DDBJ whole genome shotgun (WGS) entry which is preliminary data.</text>
</comment>
<accession>A0A8H9GDS5</accession>
<dbReference type="EMBL" id="BMPT01000002">
    <property type="protein sequence ID" value="GGM13342.1"/>
    <property type="molecule type" value="Genomic_DNA"/>
</dbReference>
<reference evidence="1" key="2">
    <citation type="submission" date="2020-09" db="EMBL/GenBank/DDBJ databases">
        <authorList>
            <person name="Sun Q."/>
            <person name="Ohkuma M."/>
        </authorList>
    </citation>
    <scope>NUCLEOTIDE SEQUENCE</scope>
    <source>
        <strain evidence="1">JCM 3051</strain>
    </source>
</reference>
<name>A0A8H9GDS5_9MICO</name>
<proteinExistence type="predicted"/>
<gene>
    <name evidence="1" type="ORF">GCM10010102_06160</name>
</gene>
<organism evidence="1 2">
    <name type="scientific">Promicromonospora citrea</name>
    <dbReference type="NCBI Taxonomy" id="43677"/>
    <lineage>
        <taxon>Bacteria</taxon>
        <taxon>Bacillati</taxon>
        <taxon>Actinomycetota</taxon>
        <taxon>Actinomycetes</taxon>
        <taxon>Micrococcales</taxon>
        <taxon>Promicromonosporaceae</taxon>
        <taxon>Promicromonospora</taxon>
    </lineage>
</organism>